<protein>
    <submittedName>
        <fullName evidence="2">Uncharacterized protein</fullName>
    </submittedName>
</protein>
<dbReference type="Proteomes" id="UP000247673">
    <property type="component" value="Unassembled WGS sequence"/>
</dbReference>
<organism evidence="2 3">
    <name type="scientific">Gilliamella apis</name>
    <dbReference type="NCBI Taxonomy" id="1970738"/>
    <lineage>
        <taxon>Bacteria</taxon>
        <taxon>Pseudomonadati</taxon>
        <taxon>Pseudomonadota</taxon>
        <taxon>Gammaproteobacteria</taxon>
        <taxon>Orbales</taxon>
        <taxon>Orbaceae</taxon>
        <taxon>Gilliamella</taxon>
    </lineage>
</organism>
<comment type="caution">
    <text evidence="2">The sequence shown here is derived from an EMBL/GenBank/DDBJ whole genome shotgun (WGS) entry which is preliminary data.</text>
</comment>
<sequence length="144" mass="17118">MMKKLYLLIIFFFLFYSSKSAIAEQKTIDVNPIKETSVVPEKNTQSQYISYEMVKNLSLDDALEKFPSYKKETYILGTTQGLITEFRIGLLNIFKQDEIKQGKIKITEITWQINAVENLTVWYHLQKEQWLPIDHYIWHKDSLF</sequence>
<proteinExistence type="predicted"/>
<keyword evidence="3" id="KW-1185">Reference proteome</keyword>
<accession>A0A2V4DM53</accession>
<evidence type="ECO:0000313" key="3">
    <source>
        <dbReference type="Proteomes" id="UP000247673"/>
    </source>
</evidence>
<dbReference type="EMBL" id="QGLO01000006">
    <property type="protein sequence ID" value="PXY90438.1"/>
    <property type="molecule type" value="Genomic_DNA"/>
</dbReference>
<name>A0A2V4DM53_9GAMM</name>
<keyword evidence="1" id="KW-0732">Signal</keyword>
<dbReference type="AlphaFoldDB" id="A0A2V4DM53"/>
<feature type="chain" id="PRO_5016049125" evidence="1">
    <location>
        <begin position="24"/>
        <end position="144"/>
    </location>
</feature>
<reference evidence="2 3" key="1">
    <citation type="submission" date="2018-05" db="EMBL/GenBank/DDBJ databases">
        <title>Reference genomes for bee gut microbiota database.</title>
        <authorList>
            <person name="Ellegaard K.M."/>
        </authorList>
    </citation>
    <scope>NUCLEOTIDE SEQUENCE [LARGE SCALE GENOMIC DNA]</scope>
    <source>
        <strain evidence="2 3">ESL0172</strain>
    </source>
</reference>
<feature type="signal peptide" evidence="1">
    <location>
        <begin position="1"/>
        <end position="23"/>
    </location>
</feature>
<evidence type="ECO:0000256" key="1">
    <source>
        <dbReference type="SAM" id="SignalP"/>
    </source>
</evidence>
<evidence type="ECO:0000313" key="2">
    <source>
        <dbReference type="EMBL" id="PXY90438.1"/>
    </source>
</evidence>
<gene>
    <name evidence="2" type="ORF">DKK78_08570</name>
</gene>